<comment type="caution">
    <text evidence="1">The sequence shown here is derived from an EMBL/GenBank/DDBJ whole genome shotgun (WGS) entry which is preliminary data.</text>
</comment>
<evidence type="ECO:0000313" key="2">
    <source>
        <dbReference type="Proteomes" id="UP000054783"/>
    </source>
</evidence>
<reference evidence="1 2" key="1">
    <citation type="submission" date="2015-01" db="EMBL/GenBank/DDBJ databases">
        <title>Evolution of Trichinella species and genotypes.</title>
        <authorList>
            <person name="Korhonen P.K."/>
            <person name="Edoardo P."/>
            <person name="Giuseppe L.R."/>
            <person name="Gasser R.B."/>
        </authorList>
    </citation>
    <scope>NUCLEOTIDE SEQUENCE [LARGE SCALE GENOMIC DNA]</scope>
    <source>
        <strain evidence="1">ISS2496</strain>
    </source>
</reference>
<organism evidence="1 2">
    <name type="scientific">Trichinella patagoniensis</name>
    <dbReference type="NCBI Taxonomy" id="990121"/>
    <lineage>
        <taxon>Eukaryota</taxon>
        <taxon>Metazoa</taxon>
        <taxon>Ecdysozoa</taxon>
        <taxon>Nematoda</taxon>
        <taxon>Enoplea</taxon>
        <taxon>Dorylaimia</taxon>
        <taxon>Trichinellida</taxon>
        <taxon>Trichinellidae</taxon>
        <taxon>Trichinella</taxon>
    </lineage>
</organism>
<dbReference type="Proteomes" id="UP000054783">
    <property type="component" value="Unassembled WGS sequence"/>
</dbReference>
<dbReference type="OrthoDB" id="8124016at2759"/>
<name>A0A0V0Z4C5_9BILA</name>
<gene>
    <name evidence="1" type="ORF">T12_12444</name>
</gene>
<proteinExistence type="predicted"/>
<protein>
    <submittedName>
        <fullName evidence="1">Uncharacterized protein</fullName>
    </submittedName>
</protein>
<evidence type="ECO:0000313" key="1">
    <source>
        <dbReference type="EMBL" id="KRY07348.1"/>
    </source>
</evidence>
<accession>A0A0V0Z4C5</accession>
<sequence length="130" mass="14053">MPNCTSSGNISSFPNDANNGVTRVTSCTLELYASIIHGSSSSQVLRLSLHMVAVDTILTLALLWNFTPDQCAAAAEHSKGLAKSNHNPCIGYPVPIGCNGVLLPFEYPFLVAHCLHVLHYTHIHMLIPDQ</sequence>
<keyword evidence="2" id="KW-1185">Reference proteome</keyword>
<dbReference type="AlphaFoldDB" id="A0A0V0Z4C5"/>
<dbReference type="EMBL" id="JYDQ01000486">
    <property type="protein sequence ID" value="KRY07348.1"/>
    <property type="molecule type" value="Genomic_DNA"/>
</dbReference>